<feature type="compositionally biased region" description="Basic and acidic residues" evidence="1">
    <location>
        <begin position="511"/>
        <end position="524"/>
    </location>
</feature>
<dbReference type="OrthoDB" id="3366823at2759"/>
<feature type="compositionally biased region" description="Polar residues" evidence="1">
    <location>
        <begin position="64"/>
        <end position="81"/>
    </location>
</feature>
<dbReference type="AlphaFoldDB" id="S3DHY3"/>
<dbReference type="eggNOG" id="ENOG502RZ6M">
    <property type="taxonomic scope" value="Eukaryota"/>
</dbReference>
<feature type="compositionally biased region" description="Polar residues" evidence="1">
    <location>
        <begin position="433"/>
        <end position="442"/>
    </location>
</feature>
<sequence>MLNPNRKAEQFHRHHIFNIKALCNAEVTAQRYRRDMNNNQFRKLVLDTPARQASSESKPKNGAQGPSATPSLGSRARSSIPMTPRNVKGYSSSNDFARQLAAQNRPKAQSKKFRSTTAPKGAKLPEGYVDRARARGGDDAVEGSEKFQRVKALEEMMKLQQIDEPTFLRLREEILGDDVKERAGLVKGLDFRLLERARRGEVGVLDVLEGKGTEEGDGDGEGDEEIDDEFDRLEEREVEKVEREVVKKRGEMAPPSLTGKRNRDQILAELKAARLAAKEAAQPSLGSRFKKVGDRRPETRLEKDSKGRDVLITVDEHGNEKRKVRKAVLPTEEKGSGLLMPDKDAAPLGMEVPEIPKPVEEEKEDLDIFDDAGDDYDPLADLNDDTSDEEEKEDGELDDSEPKPTSKPTPTDPTPTDTQTMPPPPSKPKNYFNDPTPSTSLDPSRPAALSDPTILAALKKASTLAPVADEAAAAKEAKRKRMLQQDDRDAQDMDLGFGSSRFGDQEEGEEGDGKRVKLSEWGKDDGDEEGGGGKNGKGARKRGGKKRKGDKDSVKDVLGVLERRKGEK</sequence>
<feature type="region of interest" description="Disordered" evidence="1">
    <location>
        <begin position="461"/>
        <end position="568"/>
    </location>
</feature>
<evidence type="ECO:0000256" key="1">
    <source>
        <dbReference type="SAM" id="MobiDB-lite"/>
    </source>
</evidence>
<dbReference type="PANTHER" id="PTHR12765">
    <property type="entry name" value="RED PROTEIN IK FACTOR CYTOKINE IK"/>
    <property type="match status" value="1"/>
</dbReference>
<dbReference type="STRING" id="1116229.S3DHY3"/>
<dbReference type="InterPro" id="IPR039896">
    <property type="entry name" value="Red-like"/>
</dbReference>
<reference evidence="2 3" key="1">
    <citation type="journal article" date="2013" name="BMC Genomics">
        <title>Genomics-driven discovery of the pneumocandin biosynthetic gene cluster in the fungus Glarea lozoyensis.</title>
        <authorList>
            <person name="Chen L."/>
            <person name="Yue Q."/>
            <person name="Zhang X."/>
            <person name="Xiang M."/>
            <person name="Wang C."/>
            <person name="Li S."/>
            <person name="Che Y."/>
            <person name="Ortiz-Lopez F.J."/>
            <person name="Bills G.F."/>
            <person name="Liu X."/>
            <person name="An Z."/>
        </authorList>
    </citation>
    <scope>NUCLEOTIDE SEQUENCE [LARGE SCALE GENOMIC DNA]</scope>
    <source>
        <strain evidence="3">ATCC 20868 / MF5171</strain>
    </source>
</reference>
<feature type="compositionally biased region" description="Basic and acidic residues" evidence="1">
    <location>
        <begin position="549"/>
        <end position="568"/>
    </location>
</feature>
<evidence type="ECO:0000313" key="2">
    <source>
        <dbReference type="EMBL" id="EPE26183.1"/>
    </source>
</evidence>
<dbReference type="EMBL" id="KE145371">
    <property type="protein sequence ID" value="EPE26183.1"/>
    <property type="molecule type" value="Genomic_DNA"/>
</dbReference>
<dbReference type="RefSeq" id="XP_008087502.1">
    <property type="nucleotide sequence ID" value="XM_008089311.1"/>
</dbReference>
<feature type="region of interest" description="Disordered" evidence="1">
    <location>
        <begin position="278"/>
        <end position="448"/>
    </location>
</feature>
<protein>
    <recommendedName>
        <fullName evidence="4">RED-like N-terminal domain-containing protein</fullName>
    </recommendedName>
</protein>
<dbReference type="OMA" id="LKSTHMV"/>
<feature type="compositionally biased region" description="Basic residues" evidence="1">
    <location>
        <begin position="537"/>
        <end position="548"/>
    </location>
</feature>
<dbReference type="KEGG" id="glz:GLAREA_02095"/>
<dbReference type="Proteomes" id="UP000016922">
    <property type="component" value="Unassembled WGS sequence"/>
</dbReference>
<dbReference type="HOGENOM" id="CLU_017393_0_0_1"/>
<feature type="region of interest" description="Disordered" evidence="1">
    <location>
        <begin position="49"/>
        <end position="129"/>
    </location>
</feature>
<feature type="compositionally biased region" description="Acidic residues" evidence="1">
    <location>
        <begin position="361"/>
        <end position="399"/>
    </location>
</feature>
<proteinExistence type="predicted"/>
<evidence type="ECO:0008006" key="4">
    <source>
        <dbReference type="Google" id="ProtNLM"/>
    </source>
</evidence>
<organism evidence="2 3">
    <name type="scientific">Glarea lozoyensis (strain ATCC 20868 / MF5171)</name>
    <dbReference type="NCBI Taxonomy" id="1116229"/>
    <lineage>
        <taxon>Eukaryota</taxon>
        <taxon>Fungi</taxon>
        <taxon>Dikarya</taxon>
        <taxon>Ascomycota</taxon>
        <taxon>Pezizomycotina</taxon>
        <taxon>Leotiomycetes</taxon>
        <taxon>Helotiales</taxon>
        <taxon>Helotiaceae</taxon>
        <taxon>Glarea</taxon>
    </lineage>
</organism>
<feature type="compositionally biased region" description="Basic and acidic residues" evidence="1">
    <location>
        <begin position="291"/>
        <end position="321"/>
    </location>
</feature>
<name>S3DHY3_GLAL2</name>
<keyword evidence="3" id="KW-1185">Reference proteome</keyword>
<feature type="compositionally biased region" description="Basic and acidic residues" evidence="1">
    <location>
        <begin position="331"/>
        <end position="345"/>
    </location>
</feature>
<accession>S3DHY3</accession>
<evidence type="ECO:0000313" key="3">
    <source>
        <dbReference type="Proteomes" id="UP000016922"/>
    </source>
</evidence>
<gene>
    <name evidence="2" type="ORF">GLAREA_02095</name>
</gene>
<dbReference type="GeneID" id="19461153"/>